<dbReference type="AlphaFoldDB" id="A0A0A3IW24"/>
<evidence type="ECO:0000256" key="1">
    <source>
        <dbReference type="SAM" id="Phobius"/>
    </source>
</evidence>
<protein>
    <submittedName>
        <fullName evidence="2">Uncharacterized protein</fullName>
    </submittedName>
</protein>
<keyword evidence="1" id="KW-0472">Membrane</keyword>
<dbReference type="EMBL" id="JPVN01000008">
    <property type="protein sequence ID" value="KGR79027.1"/>
    <property type="molecule type" value="Genomic_DNA"/>
</dbReference>
<keyword evidence="1" id="KW-0812">Transmembrane</keyword>
<sequence length="66" mass="7588">MNKNSISNIFLFIGSILLLLKIVFSMGYLNELRVEYGTYVEISYMACFFIGVVLKSISNKEKKNKN</sequence>
<keyword evidence="3" id="KW-1185">Reference proteome</keyword>
<name>A0A0A3IW24_9BACL</name>
<feature type="transmembrane region" description="Helical" evidence="1">
    <location>
        <begin position="9"/>
        <end position="30"/>
    </location>
</feature>
<keyword evidence="1" id="KW-1133">Transmembrane helix</keyword>
<gene>
    <name evidence="2" type="ORF">CD29_08425</name>
</gene>
<feature type="transmembrane region" description="Helical" evidence="1">
    <location>
        <begin position="36"/>
        <end position="57"/>
    </location>
</feature>
<accession>A0A0A3IW24</accession>
<comment type="caution">
    <text evidence="2">The sequence shown here is derived from an EMBL/GenBank/DDBJ whole genome shotgun (WGS) entry which is preliminary data.</text>
</comment>
<evidence type="ECO:0000313" key="3">
    <source>
        <dbReference type="Proteomes" id="UP000030416"/>
    </source>
</evidence>
<dbReference type="RefSeq" id="WP_036185190.1">
    <property type="nucleotide sequence ID" value="NZ_AVDA01000008.1"/>
</dbReference>
<reference evidence="2 3" key="1">
    <citation type="submission" date="2014-02" db="EMBL/GenBank/DDBJ databases">
        <title>Draft genome sequence of Lysinibacillus manganicus DSM 26584T.</title>
        <authorList>
            <person name="Zhang F."/>
            <person name="Wang G."/>
            <person name="Zhang L."/>
        </authorList>
    </citation>
    <scope>NUCLEOTIDE SEQUENCE [LARGE SCALE GENOMIC DNA]</scope>
    <source>
        <strain evidence="2 3">DSM 26584</strain>
    </source>
</reference>
<dbReference type="STRING" id="1384049.CD29_08425"/>
<dbReference type="Proteomes" id="UP000030416">
    <property type="component" value="Unassembled WGS sequence"/>
</dbReference>
<organism evidence="2 3">
    <name type="scientific">Ureibacillus manganicus DSM 26584</name>
    <dbReference type="NCBI Taxonomy" id="1384049"/>
    <lineage>
        <taxon>Bacteria</taxon>
        <taxon>Bacillati</taxon>
        <taxon>Bacillota</taxon>
        <taxon>Bacilli</taxon>
        <taxon>Bacillales</taxon>
        <taxon>Caryophanaceae</taxon>
        <taxon>Ureibacillus</taxon>
    </lineage>
</organism>
<evidence type="ECO:0000313" key="2">
    <source>
        <dbReference type="EMBL" id="KGR79027.1"/>
    </source>
</evidence>
<proteinExistence type="predicted"/>